<gene>
    <name evidence="2" type="ORF">EJ05DRAFT_126906</name>
</gene>
<protein>
    <submittedName>
        <fullName evidence="2">Uncharacterized protein</fullName>
    </submittedName>
</protein>
<proteinExistence type="predicted"/>
<keyword evidence="1" id="KW-1133">Transmembrane helix</keyword>
<dbReference type="GeneID" id="54480173"/>
<organism evidence="2 3">
    <name type="scientific">Pseudovirgaria hyperparasitica</name>
    <dbReference type="NCBI Taxonomy" id="470096"/>
    <lineage>
        <taxon>Eukaryota</taxon>
        <taxon>Fungi</taxon>
        <taxon>Dikarya</taxon>
        <taxon>Ascomycota</taxon>
        <taxon>Pezizomycotina</taxon>
        <taxon>Dothideomycetes</taxon>
        <taxon>Dothideomycetes incertae sedis</taxon>
        <taxon>Acrospermales</taxon>
        <taxon>Acrospermaceae</taxon>
        <taxon>Pseudovirgaria</taxon>
    </lineage>
</organism>
<dbReference type="AlphaFoldDB" id="A0A6A6VX24"/>
<evidence type="ECO:0000256" key="1">
    <source>
        <dbReference type="SAM" id="Phobius"/>
    </source>
</evidence>
<dbReference type="RefSeq" id="XP_033597679.1">
    <property type="nucleotide sequence ID" value="XM_033739119.1"/>
</dbReference>
<feature type="transmembrane region" description="Helical" evidence="1">
    <location>
        <begin position="50"/>
        <end position="69"/>
    </location>
</feature>
<sequence length="153" mass="17108">MQLINVPAAVLGVVDMIKSCKIVQTRRKLLVGCKARSIPALFGSAAEPKYIISQALYCTCTALLHYLILHACRNMHNRPAQKLPSNFSAVYHAVIPHRMCPTILKESKRDMLILYSRCFAVHSYLVCNTCLLPLGIIERTDVVVDRSMKLGSH</sequence>
<evidence type="ECO:0000313" key="3">
    <source>
        <dbReference type="Proteomes" id="UP000799437"/>
    </source>
</evidence>
<keyword evidence="3" id="KW-1185">Reference proteome</keyword>
<reference evidence="2" key="1">
    <citation type="journal article" date="2020" name="Stud. Mycol.">
        <title>101 Dothideomycetes genomes: a test case for predicting lifestyles and emergence of pathogens.</title>
        <authorList>
            <person name="Haridas S."/>
            <person name="Albert R."/>
            <person name="Binder M."/>
            <person name="Bloem J."/>
            <person name="Labutti K."/>
            <person name="Salamov A."/>
            <person name="Andreopoulos B."/>
            <person name="Baker S."/>
            <person name="Barry K."/>
            <person name="Bills G."/>
            <person name="Bluhm B."/>
            <person name="Cannon C."/>
            <person name="Castanera R."/>
            <person name="Culley D."/>
            <person name="Daum C."/>
            <person name="Ezra D."/>
            <person name="Gonzalez J."/>
            <person name="Henrissat B."/>
            <person name="Kuo A."/>
            <person name="Liang C."/>
            <person name="Lipzen A."/>
            <person name="Lutzoni F."/>
            <person name="Magnuson J."/>
            <person name="Mondo S."/>
            <person name="Nolan M."/>
            <person name="Ohm R."/>
            <person name="Pangilinan J."/>
            <person name="Park H.-J."/>
            <person name="Ramirez L."/>
            <person name="Alfaro M."/>
            <person name="Sun H."/>
            <person name="Tritt A."/>
            <person name="Yoshinaga Y."/>
            <person name="Zwiers L.-H."/>
            <person name="Turgeon B."/>
            <person name="Goodwin S."/>
            <person name="Spatafora J."/>
            <person name="Crous P."/>
            <person name="Grigoriev I."/>
        </authorList>
    </citation>
    <scope>NUCLEOTIDE SEQUENCE</scope>
    <source>
        <strain evidence="2">CBS 121739</strain>
    </source>
</reference>
<dbReference type="Proteomes" id="UP000799437">
    <property type="component" value="Unassembled WGS sequence"/>
</dbReference>
<evidence type="ECO:0000313" key="2">
    <source>
        <dbReference type="EMBL" id="KAF2755228.1"/>
    </source>
</evidence>
<accession>A0A6A6VX24</accession>
<dbReference type="EMBL" id="ML996578">
    <property type="protein sequence ID" value="KAF2755228.1"/>
    <property type="molecule type" value="Genomic_DNA"/>
</dbReference>
<keyword evidence="1" id="KW-0472">Membrane</keyword>
<name>A0A6A6VX24_9PEZI</name>
<keyword evidence="1" id="KW-0812">Transmembrane</keyword>